<proteinExistence type="predicted"/>
<evidence type="ECO:0000313" key="2">
    <source>
        <dbReference type="EMBL" id="KPP67653.1"/>
    </source>
</evidence>
<dbReference type="Proteomes" id="UP000694397">
    <property type="component" value="Chromosome 23"/>
</dbReference>
<dbReference type="Proteomes" id="UP000034805">
    <property type="component" value="Unassembled WGS sequence"/>
</dbReference>
<dbReference type="InterPro" id="IPR013787">
    <property type="entry name" value="S100_Ca-bd_sub"/>
</dbReference>
<evidence type="ECO:0000313" key="4">
    <source>
        <dbReference type="Proteomes" id="UP000034805"/>
    </source>
</evidence>
<keyword evidence="5" id="KW-1185">Reference proteome</keyword>
<dbReference type="Ensembl" id="ENSSFOT00015015081.2">
    <property type="protein sequence ID" value="ENSSFOP00015014906.1"/>
    <property type="gene ID" value="ENSSFOG00015009608.2"/>
</dbReference>
<dbReference type="STRING" id="113540.ENSSFOP00015014906"/>
<reference evidence="3" key="3">
    <citation type="submission" date="2025-05" db="UniProtKB">
        <authorList>
            <consortium name="Ensembl"/>
        </authorList>
    </citation>
    <scope>IDENTIFICATION</scope>
</reference>
<name>A0A0P7V0C7_SCLFO</name>
<dbReference type="SMART" id="SM01394">
    <property type="entry name" value="S_100"/>
    <property type="match status" value="1"/>
</dbReference>
<gene>
    <name evidence="2" type="ORF">Z043_113730</name>
</gene>
<organism evidence="2 4">
    <name type="scientific">Scleropages formosus</name>
    <name type="common">Asian bonytongue</name>
    <name type="synonym">Osteoglossum formosum</name>
    <dbReference type="NCBI Taxonomy" id="113540"/>
    <lineage>
        <taxon>Eukaryota</taxon>
        <taxon>Metazoa</taxon>
        <taxon>Chordata</taxon>
        <taxon>Craniata</taxon>
        <taxon>Vertebrata</taxon>
        <taxon>Euteleostomi</taxon>
        <taxon>Actinopterygii</taxon>
        <taxon>Neopterygii</taxon>
        <taxon>Teleostei</taxon>
        <taxon>Osteoglossocephala</taxon>
        <taxon>Osteoglossomorpha</taxon>
        <taxon>Osteoglossiformes</taxon>
        <taxon>Osteoglossidae</taxon>
        <taxon>Scleropages</taxon>
    </lineage>
</organism>
<dbReference type="InterPro" id="IPR011992">
    <property type="entry name" value="EF-hand-dom_pair"/>
</dbReference>
<dbReference type="GeneTree" id="ENSGT00940000176166"/>
<dbReference type="EMBL" id="JARO02004931">
    <property type="protein sequence ID" value="KPP67653.1"/>
    <property type="molecule type" value="Genomic_DNA"/>
</dbReference>
<dbReference type="AlphaFoldDB" id="A0A0P7V0C7"/>
<dbReference type="OrthoDB" id="8442111at2759"/>
<evidence type="ECO:0000259" key="1">
    <source>
        <dbReference type="SMART" id="SM01394"/>
    </source>
</evidence>
<protein>
    <submittedName>
        <fullName evidence="2">Protein S100-A1 protein4-like</fullName>
    </submittedName>
</protein>
<sequence length="104" mass="11360">MAEQCSELEKALNTLVTEFHKACTDNSSSMNVEQFKGMLSAQMPSLDKASSSEQGMAEILQQMGVKDGEGISFKNFWSLIQSVATKQFSALSPENSAKCTCRLL</sequence>
<dbReference type="Gene3D" id="1.10.238.10">
    <property type="entry name" value="EF-hand"/>
    <property type="match status" value="1"/>
</dbReference>
<evidence type="ECO:0000313" key="3">
    <source>
        <dbReference type="Ensembl" id="ENSSFOP00015014906.1"/>
    </source>
</evidence>
<reference evidence="3 5" key="2">
    <citation type="submission" date="2019-04" db="EMBL/GenBank/DDBJ databases">
        <authorList>
            <consortium name="Wellcome Sanger Institute Data Sharing"/>
        </authorList>
    </citation>
    <scope>NUCLEOTIDE SEQUENCE [LARGE SCALE GENOMIC DNA]</scope>
</reference>
<reference evidence="2 4" key="1">
    <citation type="submission" date="2015-08" db="EMBL/GenBank/DDBJ databases">
        <title>The genome of the Asian arowana (Scleropages formosus).</title>
        <authorList>
            <person name="Tan M.H."/>
            <person name="Gan H.M."/>
            <person name="Croft L.J."/>
            <person name="Austin C.M."/>
        </authorList>
    </citation>
    <scope>NUCLEOTIDE SEQUENCE [LARGE SCALE GENOMIC DNA]</scope>
    <source>
        <strain evidence="2">Aro1</strain>
    </source>
</reference>
<accession>A0A0P7V0C7</accession>
<dbReference type="SUPFAM" id="SSF47473">
    <property type="entry name" value="EF-hand"/>
    <property type="match status" value="1"/>
</dbReference>
<evidence type="ECO:0000313" key="5">
    <source>
        <dbReference type="Proteomes" id="UP000694397"/>
    </source>
</evidence>
<feature type="domain" description="S100/CaBP-9k-type calcium binding subdomain" evidence="1">
    <location>
        <begin position="8"/>
        <end position="48"/>
    </location>
</feature>